<dbReference type="Proteomes" id="UP000294850">
    <property type="component" value="Unassembled WGS sequence"/>
</dbReference>
<keyword evidence="1" id="KW-0472">Membrane</keyword>
<dbReference type="AlphaFoldDB" id="A0A4R5DM54"/>
<feature type="transmembrane region" description="Helical" evidence="1">
    <location>
        <begin position="63"/>
        <end position="87"/>
    </location>
</feature>
<dbReference type="OrthoDB" id="9813911at2"/>
<protein>
    <submittedName>
        <fullName evidence="2">DUF4260 family protein</fullName>
    </submittedName>
</protein>
<dbReference type="Pfam" id="PF14079">
    <property type="entry name" value="DUF4260"/>
    <property type="match status" value="1"/>
</dbReference>
<dbReference type="InterPro" id="IPR025356">
    <property type="entry name" value="DUF4260"/>
</dbReference>
<sequence length="116" mass="12841">MKTLLKLEDLAELVLSIFVFSHLDFGWWWYPALILLPDLSMIGYVVNPKVGASLYNFVHHKGLGILIGIGGFVLGQEVLILSGAILFGHSAMDRLFGYGLKYDDDFSSTHLGKIGK</sequence>
<gene>
    <name evidence="2" type="ORF">E0F88_23200</name>
</gene>
<accession>A0A4R5DM54</accession>
<name>A0A4R5DM54_9BACT</name>
<keyword evidence="3" id="KW-1185">Reference proteome</keyword>
<keyword evidence="1" id="KW-1133">Transmembrane helix</keyword>
<evidence type="ECO:0000313" key="3">
    <source>
        <dbReference type="Proteomes" id="UP000294850"/>
    </source>
</evidence>
<keyword evidence="1" id="KW-0812">Transmembrane</keyword>
<proteinExistence type="predicted"/>
<comment type="caution">
    <text evidence="2">The sequence shown here is derived from an EMBL/GenBank/DDBJ whole genome shotgun (WGS) entry which is preliminary data.</text>
</comment>
<feature type="transmembrane region" description="Helical" evidence="1">
    <location>
        <begin position="12"/>
        <end position="30"/>
    </location>
</feature>
<organism evidence="2 3">
    <name type="scientific">Dyadobacter psychrotolerans</name>
    <dbReference type="NCBI Taxonomy" id="2541721"/>
    <lineage>
        <taxon>Bacteria</taxon>
        <taxon>Pseudomonadati</taxon>
        <taxon>Bacteroidota</taxon>
        <taxon>Cytophagia</taxon>
        <taxon>Cytophagales</taxon>
        <taxon>Spirosomataceae</taxon>
        <taxon>Dyadobacter</taxon>
    </lineage>
</organism>
<dbReference type="RefSeq" id="WP_131960675.1">
    <property type="nucleotide sequence ID" value="NZ_SMFL01000010.1"/>
</dbReference>
<evidence type="ECO:0000313" key="2">
    <source>
        <dbReference type="EMBL" id="TDE11965.1"/>
    </source>
</evidence>
<evidence type="ECO:0000256" key="1">
    <source>
        <dbReference type="SAM" id="Phobius"/>
    </source>
</evidence>
<reference evidence="2 3" key="1">
    <citation type="submission" date="2019-03" db="EMBL/GenBank/DDBJ databases">
        <title>Dyadobacter AR-3-6 sp. nov., isolated from arctic soil.</title>
        <authorList>
            <person name="Chaudhary D.K."/>
        </authorList>
    </citation>
    <scope>NUCLEOTIDE SEQUENCE [LARGE SCALE GENOMIC DNA]</scope>
    <source>
        <strain evidence="2 3">AR-3-6</strain>
    </source>
</reference>
<dbReference type="EMBL" id="SMFL01000010">
    <property type="protein sequence ID" value="TDE11965.1"/>
    <property type="molecule type" value="Genomic_DNA"/>
</dbReference>